<keyword evidence="5" id="KW-1185">Reference proteome</keyword>
<dbReference type="InterPro" id="IPR036249">
    <property type="entry name" value="Thioredoxin-like_sf"/>
</dbReference>
<feature type="domain" description="Glutaredoxin" evidence="2">
    <location>
        <begin position="259"/>
        <end position="316"/>
    </location>
</feature>
<dbReference type="Pfam" id="PF00462">
    <property type="entry name" value="Glutaredoxin"/>
    <property type="match status" value="1"/>
</dbReference>
<gene>
    <name evidence="4" type="ORF">IEQ34_019450</name>
</gene>
<organism evidence="4 5">
    <name type="scientific">Dendrobium chrysotoxum</name>
    <name type="common">Orchid</name>
    <dbReference type="NCBI Taxonomy" id="161865"/>
    <lineage>
        <taxon>Eukaryota</taxon>
        <taxon>Viridiplantae</taxon>
        <taxon>Streptophyta</taxon>
        <taxon>Embryophyta</taxon>
        <taxon>Tracheophyta</taxon>
        <taxon>Spermatophyta</taxon>
        <taxon>Magnoliopsida</taxon>
        <taxon>Liliopsida</taxon>
        <taxon>Asparagales</taxon>
        <taxon>Orchidaceae</taxon>
        <taxon>Epidendroideae</taxon>
        <taxon>Malaxideae</taxon>
        <taxon>Dendrobiinae</taxon>
        <taxon>Dendrobium</taxon>
    </lineage>
</organism>
<dbReference type="SUPFAM" id="SSF52833">
    <property type="entry name" value="Thioredoxin-like"/>
    <property type="match status" value="1"/>
</dbReference>
<name>A0AAV7G7E6_DENCH</name>
<reference evidence="4 5" key="1">
    <citation type="journal article" date="2021" name="Hortic Res">
        <title>Chromosome-scale assembly of the Dendrobium chrysotoxum genome enhances the understanding of orchid evolution.</title>
        <authorList>
            <person name="Zhang Y."/>
            <person name="Zhang G.Q."/>
            <person name="Zhang D."/>
            <person name="Liu X.D."/>
            <person name="Xu X.Y."/>
            <person name="Sun W.H."/>
            <person name="Yu X."/>
            <person name="Zhu X."/>
            <person name="Wang Z.W."/>
            <person name="Zhao X."/>
            <person name="Zhong W.Y."/>
            <person name="Chen H."/>
            <person name="Yin W.L."/>
            <person name="Huang T."/>
            <person name="Niu S.C."/>
            <person name="Liu Z.J."/>
        </authorList>
    </citation>
    <scope>NUCLEOTIDE SEQUENCE [LARGE SCALE GENOMIC DNA]</scope>
    <source>
        <strain evidence="4">Lindl</strain>
    </source>
</reference>
<comment type="caution">
    <text evidence="4">The sequence shown here is derived from an EMBL/GenBank/DDBJ whole genome shotgun (WGS) entry which is preliminary data.</text>
</comment>
<evidence type="ECO:0000256" key="1">
    <source>
        <dbReference type="SAM" id="MobiDB-lite"/>
    </source>
</evidence>
<dbReference type="Pfam" id="PF04784">
    <property type="entry name" value="DUF547"/>
    <property type="match status" value="1"/>
</dbReference>
<dbReference type="InterPro" id="IPR036388">
    <property type="entry name" value="WH-like_DNA-bd_sf"/>
</dbReference>
<evidence type="ECO:0000259" key="3">
    <source>
        <dbReference type="Pfam" id="PF04784"/>
    </source>
</evidence>
<dbReference type="InterPro" id="IPR006869">
    <property type="entry name" value="DUF547"/>
</dbReference>
<dbReference type="Proteomes" id="UP000775213">
    <property type="component" value="Unassembled WGS sequence"/>
</dbReference>
<proteinExistence type="predicted"/>
<dbReference type="PROSITE" id="PS51354">
    <property type="entry name" value="GLUTAREDOXIN_2"/>
    <property type="match status" value="1"/>
</dbReference>
<dbReference type="Gene3D" id="3.40.30.10">
    <property type="entry name" value="Glutaredoxin"/>
    <property type="match status" value="1"/>
</dbReference>
<dbReference type="SUPFAM" id="SSF46785">
    <property type="entry name" value="Winged helix' DNA-binding domain"/>
    <property type="match status" value="1"/>
</dbReference>
<feature type="compositionally biased region" description="Basic and acidic residues" evidence="1">
    <location>
        <begin position="1"/>
        <end position="12"/>
    </location>
</feature>
<evidence type="ECO:0000313" key="5">
    <source>
        <dbReference type="Proteomes" id="UP000775213"/>
    </source>
</evidence>
<feature type="domain" description="DUF547" evidence="3">
    <location>
        <begin position="564"/>
        <end position="691"/>
    </location>
</feature>
<evidence type="ECO:0008006" key="6">
    <source>
        <dbReference type="Google" id="ProtNLM"/>
    </source>
</evidence>
<dbReference type="InterPro" id="IPR036390">
    <property type="entry name" value="WH_DNA-bd_sf"/>
</dbReference>
<dbReference type="Gene3D" id="1.10.10.10">
    <property type="entry name" value="Winged helix-like DNA-binding domain superfamily/Winged helix DNA-binding domain"/>
    <property type="match status" value="1"/>
</dbReference>
<sequence length="762" mass="86437">MESEGKCTDEKVAPNIPGSEQKQRESRDGTLNFEGKFASSLTSENSQNETFDYQGEVEGELYSKENPSLVCNDGAGLVQQAHVSNGLEDENITKVNQTEEYEALPEEKEVDPVFDGTEGLEMDATRSSFSLSPEQDSDLQASAWPEKAVAFKNFVKDKGSVAVSTVLRRLSGKKDDDYVVHYDAEEKSDVAVKGIKEEEDSGTEFKLKDVLMKAGDISTWNPLNYIKIGRDADIQNKLEQVEKIHDEKIVVENTMKGRIIIYTKLGCQECREVRLFMHQKKLRYVEINIDIYPTRKLELEKATGSSKVPQVYFNEFLIGGLDELMLLDKAGKLDEKINVLARDEPSSAAPFPPLPGEDDATGSGKIDELATIIRKMKESIVIKDRFYKMRRFSSCFLASEAVDFLAEDQYLEREEQGISGFPFWRGFVVGCAAGNYLVSFSERSFNWESKIWADLWQLNWEERCSASTSSDIDNIFEDSGHLYRFLEDDPTIITQCYNVPRDKIDVQPKPIIEIASSLRLLSYGIYEAYVSEDGNHVDYESIYHSEEFKRYLRIIEELERVDLDCLSREEKLAFFINLYNMMVIHAILTCGFPVGPLDRRKFLGDFKYVIGGYSYSLSAIQNGVLRGNQRPPYNLTKPFGPKDRRSKVALPYPEPLVHFALVSGTRSGPALRCYSPNDIDKELVEAARIFLRNGGVVLDAEAKVISVSKILRYSVDFGKNEVEVLKHAANYLEPKKSEELLELLASTQLKVIYQPYDWGLNF</sequence>
<dbReference type="PANTHER" id="PTHR46361:SF3">
    <property type="entry name" value="ELECTRON CARRIER_ PROTEIN DISULFIDE OXIDOREDUCTASE"/>
    <property type="match status" value="1"/>
</dbReference>
<evidence type="ECO:0000313" key="4">
    <source>
        <dbReference type="EMBL" id="KAH0452151.1"/>
    </source>
</evidence>
<evidence type="ECO:0000259" key="2">
    <source>
        <dbReference type="Pfam" id="PF00462"/>
    </source>
</evidence>
<dbReference type="PANTHER" id="PTHR46361">
    <property type="entry name" value="ELECTRON CARRIER/ PROTEIN DISULFIDE OXIDOREDUCTASE"/>
    <property type="match status" value="1"/>
</dbReference>
<dbReference type="InterPro" id="IPR002109">
    <property type="entry name" value="Glutaredoxin"/>
</dbReference>
<accession>A0AAV7G7E6</accession>
<protein>
    <recommendedName>
        <fullName evidence="6">Glutaredoxin</fullName>
    </recommendedName>
</protein>
<dbReference type="CDD" id="cd04371">
    <property type="entry name" value="DEP"/>
    <property type="match status" value="1"/>
</dbReference>
<dbReference type="AlphaFoldDB" id="A0AAV7G7E6"/>
<dbReference type="EMBL" id="JAGFBR010000017">
    <property type="protein sequence ID" value="KAH0452151.1"/>
    <property type="molecule type" value="Genomic_DNA"/>
</dbReference>
<feature type="region of interest" description="Disordered" evidence="1">
    <location>
        <begin position="1"/>
        <end position="31"/>
    </location>
</feature>